<keyword evidence="3 7" id="KW-0997">Cell inner membrane</keyword>
<feature type="transmembrane region" description="Helical" evidence="7">
    <location>
        <begin position="342"/>
        <end position="361"/>
    </location>
</feature>
<dbReference type="InterPro" id="IPR010656">
    <property type="entry name" value="DctM"/>
</dbReference>
<sequence length="434" mass="46208">MEWYVFLSGAFFLLLALFAVGLPVFIAFLALNLAGLFLISGNFNGVTLIINSMFSTSTSLSLAAIPLFVLLGELLFRSGSVRILFDAVDGLVGNIRARLYVVSILLSTLLGALSGSAMAVAAMMGSSLWPEMKARNYDLKRSMGTMLAGSSLAPIIPPSVMAIVLGMLANVSISALLIAGIVPGLILSSMFLGYVVIRTRINPSLAPISDDTSLPLKQRIMLVVKALPFLLIISVILGFILAGIATPTESAAMGCVAAVVVCAMFGNLNWPTIRNSLRSTASISGMIMIIMACSVSFSQVLNMSGATSQLVQTVTELALPLVLMFILLQFVPFVLCMFIDQVALMIMLVPLYTPIISAIGFDPLWFWMIFLINMSIGGITPPFGYTLFALKGVIPEASIQSVYRAALPFIGICMLAIALFATVPDIILAVPALL</sequence>
<evidence type="ECO:0000256" key="6">
    <source>
        <dbReference type="ARBA" id="ARBA00023136"/>
    </source>
</evidence>
<evidence type="ECO:0000256" key="5">
    <source>
        <dbReference type="ARBA" id="ARBA00022989"/>
    </source>
</evidence>
<evidence type="ECO:0000256" key="1">
    <source>
        <dbReference type="ARBA" id="ARBA00004429"/>
    </source>
</evidence>
<dbReference type="EMBL" id="JACIEW010000014">
    <property type="protein sequence ID" value="MBB4053975.1"/>
    <property type="molecule type" value="Genomic_DNA"/>
</dbReference>
<feature type="transmembrane region" description="Helical" evidence="7">
    <location>
        <begin position="146"/>
        <end position="169"/>
    </location>
</feature>
<keyword evidence="5 7" id="KW-1133">Transmembrane helix</keyword>
<feature type="transmembrane region" description="Helical" evidence="7">
    <location>
        <begin position="277"/>
        <end position="297"/>
    </location>
</feature>
<keyword evidence="6 7" id="KW-0472">Membrane</keyword>
<keyword evidence="7" id="KW-0813">Transport</keyword>
<dbReference type="NCBIfam" id="TIGR00786">
    <property type="entry name" value="dctM"/>
    <property type="match status" value="1"/>
</dbReference>
<keyword evidence="2" id="KW-1003">Cell membrane</keyword>
<feature type="transmembrane region" description="Helical" evidence="7">
    <location>
        <begin position="6"/>
        <end position="39"/>
    </location>
</feature>
<evidence type="ECO:0000256" key="2">
    <source>
        <dbReference type="ARBA" id="ARBA00022475"/>
    </source>
</evidence>
<evidence type="ECO:0000259" key="8">
    <source>
        <dbReference type="Pfam" id="PF06808"/>
    </source>
</evidence>
<comment type="similarity">
    <text evidence="7">Belongs to the TRAP transporter large permease family.</text>
</comment>
<dbReference type="InterPro" id="IPR004681">
    <property type="entry name" value="TRAP_DctM"/>
</dbReference>
<evidence type="ECO:0000256" key="7">
    <source>
        <dbReference type="RuleBase" id="RU369079"/>
    </source>
</evidence>
<comment type="subunit">
    <text evidence="7">The complex comprises the extracytoplasmic solute receptor protein and the two transmembrane proteins.</text>
</comment>
<dbReference type="Proteomes" id="UP000547011">
    <property type="component" value="Unassembled WGS sequence"/>
</dbReference>
<evidence type="ECO:0000256" key="3">
    <source>
        <dbReference type="ARBA" id="ARBA00022519"/>
    </source>
</evidence>
<evidence type="ECO:0000256" key="4">
    <source>
        <dbReference type="ARBA" id="ARBA00022692"/>
    </source>
</evidence>
<dbReference type="GO" id="GO:0005886">
    <property type="term" value="C:plasma membrane"/>
    <property type="evidence" value="ECO:0007669"/>
    <property type="project" value="UniProtKB-SubCell"/>
</dbReference>
<accession>A0A7W6IQH3</accession>
<feature type="transmembrane region" description="Helical" evidence="7">
    <location>
        <begin position="175"/>
        <end position="197"/>
    </location>
</feature>
<dbReference type="PANTHER" id="PTHR33362:SF5">
    <property type="entry name" value="C4-DICARBOXYLATE TRAP TRANSPORTER LARGE PERMEASE PROTEIN DCTM"/>
    <property type="match status" value="1"/>
</dbReference>
<feature type="domain" description="TRAP C4-dicarboxylate transport system permease DctM subunit" evidence="8">
    <location>
        <begin position="12"/>
        <end position="425"/>
    </location>
</feature>
<feature type="transmembrane region" description="Helical" evidence="7">
    <location>
        <begin position="317"/>
        <end position="335"/>
    </location>
</feature>
<dbReference type="RefSeq" id="WP_183312721.1">
    <property type="nucleotide sequence ID" value="NZ_JACIEW010000014.1"/>
</dbReference>
<name>A0A7W6IQH3_9HYPH</name>
<proteinExistence type="inferred from homology"/>
<gene>
    <name evidence="9" type="ORF">GGR20_003647</name>
</gene>
<organism evidence="9 10">
    <name type="scientific">Devosia subaequoris</name>
    <dbReference type="NCBI Taxonomy" id="395930"/>
    <lineage>
        <taxon>Bacteria</taxon>
        <taxon>Pseudomonadati</taxon>
        <taxon>Pseudomonadota</taxon>
        <taxon>Alphaproteobacteria</taxon>
        <taxon>Hyphomicrobiales</taxon>
        <taxon>Devosiaceae</taxon>
        <taxon>Devosia</taxon>
    </lineage>
</organism>
<keyword evidence="4 7" id="KW-0812">Transmembrane</keyword>
<feature type="transmembrane region" description="Helical" evidence="7">
    <location>
        <begin position="99"/>
        <end position="125"/>
    </location>
</feature>
<comment type="subcellular location">
    <subcellularLocation>
        <location evidence="1 7">Cell inner membrane</location>
        <topology evidence="1 7">Multi-pass membrane protein</topology>
    </subcellularLocation>
</comment>
<reference evidence="9 10" key="1">
    <citation type="submission" date="2020-08" db="EMBL/GenBank/DDBJ databases">
        <title>Genomic Encyclopedia of Type Strains, Phase IV (KMG-IV): sequencing the most valuable type-strain genomes for metagenomic binning, comparative biology and taxonomic classification.</title>
        <authorList>
            <person name="Goeker M."/>
        </authorList>
    </citation>
    <scope>NUCLEOTIDE SEQUENCE [LARGE SCALE GENOMIC DNA]</scope>
    <source>
        <strain evidence="9 10">DSM 23447</strain>
    </source>
</reference>
<comment type="caution">
    <text evidence="9">The sequence shown here is derived from an EMBL/GenBank/DDBJ whole genome shotgun (WGS) entry which is preliminary data.</text>
</comment>
<dbReference type="Pfam" id="PF06808">
    <property type="entry name" value="DctM"/>
    <property type="match status" value="1"/>
</dbReference>
<evidence type="ECO:0000313" key="10">
    <source>
        <dbReference type="Proteomes" id="UP000547011"/>
    </source>
</evidence>
<evidence type="ECO:0000313" key="9">
    <source>
        <dbReference type="EMBL" id="MBB4053975.1"/>
    </source>
</evidence>
<keyword evidence="10" id="KW-1185">Reference proteome</keyword>
<feature type="transmembrane region" description="Helical" evidence="7">
    <location>
        <begin position="251"/>
        <end position="270"/>
    </location>
</feature>
<feature type="transmembrane region" description="Helical" evidence="7">
    <location>
        <begin position="402"/>
        <end position="423"/>
    </location>
</feature>
<dbReference type="PIRSF" id="PIRSF006066">
    <property type="entry name" value="HI0050"/>
    <property type="match status" value="1"/>
</dbReference>
<comment type="function">
    <text evidence="7">Part of the tripartite ATP-independent periplasmic (TRAP) transport system.</text>
</comment>
<feature type="transmembrane region" description="Helical" evidence="7">
    <location>
        <begin position="367"/>
        <end position="390"/>
    </location>
</feature>
<protein>
    <recommendedName>
        <fullName evidence="7">TRAP transporter large permease protein</fullName>
    </recommendedName>
</protein>
<feature type="transmembrane region" description="Helical" evidence="7">
    <location>
        <begin position="222"/>
        <end position="245"/>
    </location>
</feature>
<dbReference type="GO" id="GO:0022857">
    <property type="term" value="F:transmembrane transporter activity"/>
    <property type="evidence" value="ECO:0007669"/>
    <property type="project" value="UniProtKB-UniRule"/>
</dbReference>
<dbReference type="AlphaFoldDB" id="A0A7W6IQH3"/>
<dbReference type="PANTHER" id="PTHR33362">
    <property type="entry name" value="SIALIC ACID TRAP TRANSPORTER PERMEASE PROTEIN SIAT-RELATED"/>
    <property type="match status" value="1"/>
</dbReference>